<proteinExistence type="inferred from homology"/>
<protein>
    <submittedName>
        <fullName evidence="7">2-dehydro-3-deoxygluconokinase</fullName>
    </submittedName>
</protein>
<dbReference type="InterPro" id="IPR050306">
    <property type="entry name" value="PfkB_Carbo_kinase"/>
</dbReference>
<dbReference type="PROSITE" id="PS00584">
    <property type="entry name" value="PFKB_KINASES_2"/>
    <property type="match status" value="1"/>
</dbReference>
<dbReference type="InterPro" id="IPR002173">
    <property type="entry name" value="Carboh/pur_kinase_PfkB_CS"/>
</dbReference>
<dbReference type="PANTHER" id="PTHR43085">
    <property type="entry name" value="HEXOKINASE FAMILY MEMBER"/>
    <property type="match status" value="1"/>
</dbReference>
<dbReference type="InterPro" id="IPR011611">
    <property type="entry name" value="PfkB_dom"/>
</dbReference>
<accession>A0A317KA37</accession>
<keyword evidence="3" id="KW-0547">Nucleotide-binding</keyword>
<evidence type="ECO:0000256" key="2">
    <source>
        <dbReference type="ARBA" id="ARBA00022679"/>
    </source>
</evidence>
<dbReference type="EMBL" id="QGSV01000170">
    <property type="protein sequence ID" value="PWU48043.1"/>
    <property type="molecule type" value="Genomic_DNA"/>
</dbReference>
<evidence type="ECO:0000256" key="3">
    <source>
        <dbReference type="ARBA" id="ARBA00022741"/>
    </source>
</evidence>
<comment type="caution">
    <text evidence="7">The sequence shown here is derived from an EMBL/GenBank/DDBJ whole genome shotgun (WGS) entry which is preliminary data.</text>
</comment>
<feature type="domain" description="Carbohydrate kinase PfkB" evidence="6">
    <location>
        <begin position="7"/>
        <end position="304"/>
    </location>
</feature>
<dbReference type="SUPFAM" id="SSF53613">
    <property type="entry name" value="Ribokinase-like"/>
    <property type="match status" value="1"/>
</dbReference>
<dbReference type="OrthoDB" id="9808601at2"/>
<keyword evidence="2" id="KW-0808">Transferase</keyword>
<evidence type="ECO:0000313" key="7">
    <source>
        <dbReference type="EMBL" id="PWU48043.1"/>
    </source>
</evidence>
<name>A0A317KA37_9ACTN</name>
<evidence type="ECO:0000256" key="1">
    <source>
        <dbReference type="ARBA" id="ARBA00010688"/>
    </source>
</evidence>
<dbReference type="GO" id="GO:0016301">
    <property type="term" value="F:kinase activity"/>
    <property type="evidence" value="ECO:0007669"/>
    <property type="project" value="UniProtKB-KW"/>
</dbReference>
<keyword evidence="5" id="KW-0067">ATP-binding</keyword>
<dbReference type="Pfam" id="PF00294">
    <property type="entry name" value="PfkB"/>
    <property type="match status" value="1"/>
</dbReference>
<evidence type="ECO:0000256" key="5">
    <source>
        <dbReference type="ARBA" id="ARBA00022840"/>
    </source>
</evidence>
<organism evidence="7 8">
    <name type="scientific">Micromonospora globispora</name>
    <dbReference type="NCBI Taxonomy" id="1450148"/>
    <lineage>
        <taxon>Bacteria</taxon>
        <taxon>Bacillati</taxon>
        <taxon>Actinomycetota</taxon>
        <taxon>Actinomycetes</taxon>
        <taxon>Micromonosporales</taxon>
        <taxon>Micromonosporaceae</taxon>
        <taxon>Micromonospora</taxon>
    </lineage>
</organism>
<dbReference type="AlphaFoldDB" id="A0A317KA37"/>
<gene>
    <name evidence="7" type="ORF">DLJ46_12900</name>
</gene>
<dbReference type="CDD" id="cd01166">
    <property type="entry name" value="KdgK"/>
    <property type="match status" value="1"/>
</dbReference>
<dbReference type="Proteomes" id="UP000245683">
    <property type="component" value="Unassembled WGS sequence"/>
</dbReference>
<dbReference type="RefSeq" id="WP_109944910.1">
    <property type="nucleotide sequence ID" value="NZ_QGGF01000314.1"/>
</dbReference>
<evidence type="ECO:0000259" key="6">
    <source>
        <dbReference type="Pfam" id="PF00294"/>
    </source>
</evidence>
<keyword evidence="4 7" id="KW-0418">Kinase</keyword>
<sequence length="317" mass="32825">MRRGLDAVTFGEVMAMFVAVEPGPLDHVSTYVRALAGAEVNVATGLARLGHRVGWVGRVGDDPFGRYAVAELAATGVDTTTVTLDADAPTGFQLKSRADGGDPQVVYFRRNSAGSRLAPSPATDAYVADSRHLHLTGIPPALSPTARSFATRAIDVARAAGATVSFDPNLRPVLWNDQSEMVRVINDLAVRADWVLPGVAEGAVLTGSTDPAAIASFYLDRGVSAVVVKNGAAGADLYTADGGRWHQPVFPVTVVDTVGAGDGFAAGLISGYLDGLPMQECLRRAAAVGALATTDPGDRDGLPDRAALASFLALVTT</sequence>
<evidence type="ECO:0000313" key="8">
    <source>
        <dbReference type="Proteomes" id="UP000245683"/>
    </source>
</evidence>
<dbReference type="GO" id="GO:0005524">
    <property type="term" value="F:ATP binding"/>
    <property type="evidence" value="ECO:0007669"/>
    <property type="project" value="UniProtKB-KW"/>
</dbReference>
<dbReference type="PANTHER" id="PTHR43085:SF1">
    <property type="entry name" value="PSEUDOURIDINE KINASE-RELATED"/>
    <property type="match status" value="1"/>
</dbReference>
<dbReference type="Gene3D" id="3.40.1190.20">
    <property type="match status" value="1"/>
</dbReference>
<keyword evidence="8" id="KW-1185">Reference proteome</keyword>
<dbReference type="InterPro" id="IPR029056">
    <property type="entry name" value="Ribokinase-like"/>
</dbReference>
<evidence type="ECO:0000256" key="4">
    <source>
        <dbReference type="ARBA" id="ARBA00022777"/>
    </source>
</evidence>
<comment type="similarity">
    <text evidence="1">Belongs to the carbohydrate kinase PfkB family.</text>
</comment>
<reference evidence="8" key="1">
    <citation type="submission" date="2018-05" db="EMBL/GenBank/DDBJ databases">
        <title>Micromonospora globispora sp. nov. and Micromonospora rugosa sp. nov., isolated from marine sediment.</title>
        <authorList>
            <person name="Carro L."/>
            <person name="Aysel V."/>
            <person name="Cetin D."/>
            <person name="Igual J.M."/>
            <person name="Klenk H.-P."/>
            <person name="Trujillo M.E."/>
            <person name="Sahin N."/>
        </authorList>
    </citation>
    <scope>NUCLEOTIDE SEQUENCE [LARGE SCALE GENOMIC DNA]</scope>
    <source>
        <strain evidence="8">S2904</strain>
    </source>
</reference>